<comment type="caution">
    <text evidence="13">The sequence shown here is derived from an EMBL/GenBank/DDBJ whole genome shotgun (WGS) entry which is preliminary data.</text>
</comment>
<comment type="subcellular location">
    <subcellularLocation>
        <location evidence="3">Membrane</location>
        <topology evidence="3">Single-pass type I membrane protein</topology>
    </subcellularLocation>
</comment>
<evidence type="ECO:0000256" key="11">
    <source>
        <dbReference type="ARBA" id="ARBA00023136"/>
    </source>
</evidence>
<dbReference type="CDD" id="cd14789">
    <property type="entry name" value="Tiki"/>
    <property type="match status" value="1"/>
</dbReference>
<name>A0A2S9IV71_9HYPH</name>
<dbReference type="InterPro" id="IPR002816">
    <property type="entry name" value="TraB/PrgY/GumN_fam"/>
</dbReference>
<keyword evidence="7" id="KW-0732">Signal</keyword>
<evidence type="ECO:0000256" key="5">
    <source>
        <dbReference type="ARBA" id="ARBA00022692"/>
    </source>
</evidence>
<dbReference type="InterPro" id="IPR040230">
    <property type="entry name" value="TIKI1/2-like"/>
</dbReference>
<dbReference type="PANTHER" id="PTHR31120:SF6">
    <property type="entry name" value="METALLOPROTEASE TIKI HOMOLOG"/>
    <property type="match status" value="1"/>
</dbReference>
<dbReference type="Proteomes" id="UP000239434">
    <property type="component" value="Unassembled WGS sequence"/>
</dbReference>
<keyword evidence="4" id="KW-0645">Protease</keyword>
<keyword evidence="8" id="KW-0378">Hydrolase</keyword>
<comment type="cofactor">
    <cofactor evidence="2">
        <name>Co(2+)</name>
        <dbReference type="ChEBI" id="CHEBI:48828"/>
    </cofactor>
</comment>
<keyword evidence="11" id="KW-0472">Membrane</keyword>
<evidence type="ECO:0000256" key="10">
    <source>
        <dbReference type="ARBA" id="ARBA00023049"/>
    </source>
</evidence>
<keyword evidence="12" id="KW-0325">Glycoprotein</keyword>
<evidence type="ECO:0000256" key="3">
    <source>
        <dbReference type="ARBA" id="ARBA00004479"/>
    </source>
</evidence>
<dbReference type="GO" id="GO:0006508">
    <property type="term" value="P:proteolysis"/>
    <property type="evidence" value="ECO:0007669"/>
    <property type="project" value="UniProtKB-KW"/>
</dbReference>
<evidence type="ECO:0000256" key="7">
    <source>
        <dbReference type="ARBA" id="ARBA00022729"/>
    </source>
</evidence>
<organism evidence="13 14">
    <name type="scientific">Phyllobacterium phragmitis</name>
    <dbReference type="NCBI Taxonomy" id="2670329"/>
    <lineage>
        <taxon>Bacteria</taxon>
        <taxon>Pseudomonadati</taxon>
        <taxon>Pseudomonadota</taxon>
        <taxon>Alphaproteobacteria</taxon>
        <taxon>Hyphomicrobiales</taxon>
        <taxon>Phyllobacteriaceae</taxon>
        <taxon>Phyllobacterium</taxon>
    </lineage>
</organism>
<comment type="cofactor">
    <cofactor evidence="1">
        <name>Mn(2+)</name>
        <dbReference type="ChEBI" id="CHEBI:29035"/>
    </cofactor>
</comment>
<evidence type="ECO:0000256" key="2">
    <source>
        <dbReference type="ARBA" id="ARBA00001941"/>
    </source>
</evidence>
<dbReference type="GO" id="GO:0046872">
    <property type="term" value="F:metal ion binding"/>
    <property type="evidence" value="ECO:0007669"/>
    <property type="project" value="UniProtKB-KW"/>
</dbReference>
<keyword evidence="14" id="KW-1185">Reference proteome</keyword>
<evidence type="ECO:0000256" key="1">
    <source>
        <dbReference type="ARBA" id="ARBA00001936"/>
    </source>
</evidence>
<keyword evidence="9" id="KW-1133">Transmembrane helix</keyword>
<evidence type="ECO:0000256" key="9">
    <source>
        <dbReference type="ARBA" id="ARBA00022989"/>
    </source>
</evidence>
<evidence type="ECO:0000256" key="6">
    <source>
        <dbReference type="ARBA" id="ARBA00022723"/>
    </source>
</evidence>
<evidence type="ECO:0000256" key="4">
    <source>
        <dbReference type="ARBA" id="ARBA00022670"/>
    </source>
</evidence>
<proteinExistence type="predicted"/>
<dbReference type="PANTHER" id="PTHR31120">
    <property type="entry name" value="METALLOPROTEASE TIKI"/>
    <property type="match status" value="1"/>
</dbReference>
<sequence length="357" mass="38383">MKNTPPRPRADRIADHALRFVFALNLLFFLLFAAALVMAATARAETIACTGKDLIPGLARDDPAKLAAIRAEAAAIPNGDGLLWKIEKDGAAPSYLFGTMHLTDPRVANLPATAQKAYDASAAVVVETTEILDPQASIKAMAERPDLMMFTDGRTLDQLLPADKIDGVRAALAKRGVPLAAVSRMKPWMLTSLVAMPACEMARKKSGAAFLDLKLAEVAKAQGKDLLGLETMVEQLDAMNALSLDFHIQGLIETLALGDRLDDLYETMLVLYIEGRTGMIMPVLRSLAPDDTSDDGYAAFEQKMIEARNTVMAKRAIPILDKGNAFIAVGALHLPGDKGLIEGLRARGYRISAMTGP</sequence>
<gene>
    <name evidence="13" type="ORF">C5748_07595</name>
</gene>
<evidence type="ECO:0000256" key="8">
    <source>
        <dbReference type="ARBA" id="ARBA00022801"/>
    </source>
</evidence>
<dbReference type="Pfam" id="PF01963">
    <property type="entry name" value="TraB_PrgY_gumN"/>
    <property type="match status" value="1"/>
</dbReference>
<evidence type="ECO:0000256" key="12">
    <source>
        <dbReference type="ARBA" id="ARBA00023180"/>
    </source>
</evidence>
<keyword evidence="6" id="KW-0479">Metal-binding</keyword>
<evidence type="ECO:0000313" key="13">
    <source>
        <dbReference type="EMBL" id="PRD44427.1"/>
    </source>
</evidence>
<protein>
    <submittedName>
        <fullName evidence="13">Polysaccharide biosynthesis protein GumN</fullName>
    </submittedName>
</protein>
<dbReference type="EMBL" id="PVBR01000004">
    <property type="protein sequence ID" value="PRD44427.1"/>
    <property type="molecule type" value="Genomic_DNA"/>
</dbReference>
<accession>A0A2S9IV71</accession>
<dbReference type="GO" id="GO:0004222">
    <property type="term" value="F:metalloendopeptidase activity"/>
    <property type="evidence" value="ECO:0007669"/>
    <property type="project" value="TreeGrafter"/>
</dbReference>
<dbReference type="GO" id="GO:0016020">
    <property type="term" value="C:membrane"/>
    <property type="evidence" value="ECO:0007669"/>
    <property type="project" value="UniProtKB-SubCell"/>
</dbReference>
<evidence type="ECO:0000313" key="14">
    <source>
        <dbReference type="Proteomes" id="UP000239434"/>
    </source>
</evidence>
<keyword evidence="10" id="KW-0482">Metalloprotease</keyword>
<dbReference type="RefSeq" id="WP_105741314.1">
    <property type="nucleotide sequence ID" value="NZ_PVBR01000004.1"/>
</dbReference>
<keyword evidence="5" id="KW-0812">Transmembrane</keyword>
<dbReference type="GO" id="GO:0030178">
    <property type="term" value="P:negative regulation of Wnt signaling pathway"/>
    <property type="evidence" value="ECO:0007669"/>
    <property type="project" value="InterPro"/>
</dbReference>
<dbReference type="AlphaFoldDB" id="A0A2S9IV71"/>
<reference evidence="13 14" key="1">
    <citation type="submission" date="2018-02" db="EMBL/GenBank/DDBJ databases">
        <title>The draft genome of Phyllobacterium sp. 1N-3.</title>
        <authorList>
            <person name="Liu L."/>
            <person name="Li L."/>
            <person name="Zhang X."/>
            <person name="Wang T."/>
            <person name="Liang L."/>
        </authorList>
    </citation>
    <scope>NUCLEOTIDE SEQUENCE [LARGE SCALE GENOMIC DNA]</scope>
    <source>
        <strain evidence="13 14">1N-3</strain>
    </source>
</reference>